<reference evidence="1" key="1">
    <citation type="submission" date="2019-04" db="EMBL/GenBank/DDBJ databases">
        <title>Genome assembly of Zosterops borbonicus 15179.</title>
        <authorList>
            <person name="Leroy T."/>
            <person name="Anselmetti Y."/>
            <person name="Tilak M.-K."/>
            <person name="Nabholz B."/>
        </authorList>
    </citation>
    <scope>NUCLEOTIDE SEQUENCE</scope>
    <source>
        <strain evidence="1">HGM_15179</strain>
        <tissue evidence="1">Muscle</tissue>
    </source>
</reference>
<keyword evidence="2" id="KW-1185">Reference proteome</keyword>
<gene>
    <name evidence="1" type="ORF">HGM15179_012454</name>
</gene>
<dbReference type="AlphaFoldDB" id="A0A8K1LI34"/>
<proteinExistence type="predicted"/>
<dbReference type="Proteomes" id="UP000796761">
    <property type="component" value="Unassembled WGS sequence"/>
</dbReference>
<comment type="caution">
    <text evidence="1">The sequence shown here is derived from an EMBL/GenBank/DDBJ whole genome shotgun (WGS) entry which is preliminary data.</text>
</comment>
<accession>A0A8K1LI34</accession>
<name>A0A8K1LI34_9PASS</name>
<organism evidence="1 2">
    <name type="scientific">Zosterops borbonicus</name>
    <dbReference type="NCBI Taxonomy" id="364589"/>
    <lineage>
        <taxon>Eukaryota</taxon>
        <taxon>Metazoa</taxon>
        <taxon>Chordata</taxon>
        <taxon>Craniata</taxon>
        <taxon>Vertebrata</taxon>
        <taxon>Euteleostomi</taxon>
        <taxon>Archelosauria</taxon>
        <taxon>Archosauria</taxon>
        <taxon>Dinosauria</taxon>
        <taxon>Saurischia</taxon>
        <taxon>Theropoda</taxon>
        <taxon>Coelurosauria</taxon>
        <taxon>Aves</taxon>
        <taxon>Neognathae</taxon>
        <taxon>Neoaves</taxon>
        <taxon>Telluraves</taxon>
        <taxon>Australaves</taxon>
        <taxon>Passeriformes</taxon>
        <taxon>Sylvioidea</taxon>
        <taxon>Zosteropidae</taxon>
        <taxon>Zosterops</taxon>
    </lineage>
</organism>
<evidence type="ECO:0000313" key="1">
    <source>
        <dbReference type="EMBL" id="TRZ14657.1"/>
    </source>
</evidence>
<dbReference type="EMBL" id="SWJQ01000419">
    <property type="protein sequence ID" value="TRZ14657.1"/>
    <property type="molecule type" value="Genomic_DNA"/>
</dbReference>
<sequence>MDIFKATQHQCGEFCACLGTAEGFMVTETSERSHQSEKPVSSSDMVKNVCGWRVSEIAGDHLNQLWYSCGECKRFRLLSRLIQTGNFLKARGCHDEKSAETALDTSVMPGGDEVLISACGGYSFLAKIVSFDDVMAKILGRREHSPEITKSPVQA</sequence>
<evidence type="ECO:0000313" key="2">
    <source>
        <dbReference type="Proteomes" id="UP000796761"/>
    </source>
</evidence>
<protein>
    <submittedName>
        <fullName evidence="1">Uncharacterized protein</fullName>
    </submittedName>
</protein>